<gene>
    <name evidence="1" type="ORF">D8869_09920</name>
    <name evidence="2" type="ORF">NCTC11085_00178</name>
</gene>
<dbReference type="Gene3D" id="1.10.8.730">
    <property type="match status" value="1"/>
</dbReference>
<evidence type="ECO:0000313" key="3">
    <source>
        <dbReference type="Proteomes" id="UP000249623"/>
    </source>
</evidence>
<dbReference type="EMBL" id="RJND01000007">
    <property type="protein sequence ID" value="RSI51445.1"/>
    <property type="molecule type" value="Genomic_DNA"/>
</dbReference>
<dbReference type="PANTHER" id="PTHR30121:SF6">
    <property type="entry name" value="SLR6007 PROTEIN"/>
    <property type="match status" value="1"/>
</dbReference>
<protein>
    <submittedName>
        <fullName evidence="1">AAA-like domain protein</fullName>
    </submittedName>
    <submittedName>
        <fullName evidence="2">Conjugal transfer protein</fullName>
    </submittedName>
</protein>
<dbReference type="InterPro" id="IPR051162">
    <property type="entry name" value="T4SS_component"/>
</dbReference>
<reference evidence="1 4" key="2">
    <citation type="submission" date="2018-11" db="EMBL/GenBank/DDBJ databases">
        <title>Species Designations Belie Phenotypic and Genotypic Heterogeneity in Oral Streptococci.</title>
        <authorList>
            <person name="Velsko I."/>
        </authorList>
    </citation>
    <scope>NUCLEOTIDE SEQUENCE [LARGE SCALE GENOMIC DNA]</scope>
    <source>
        <strain evidence="1 4">BCC37</strain>
    </source>
</reference>
<reference evidence="2 3" key="1">
    <citation type="submission" date="2018-06" db="EMBL/GenBank/DDBJ databases">
        <authorList>
            <consortium name="Pathogen Informatics"/>
            <person name="Doyle S."/>
        </authorList>
    </citation>
    <scope>NUCLEOTIDE SEQUENCE [LARGE SCALE GENOMIC DNA]</scope>
    <source>
        <strain evidence="2 3">NCTC11085</strain>
    </source>
</reference>
<evidence type="ECO:0000313" key="1">
    <source>
        <dbReference type="EMBL" id="RSI51445.1"/>
    </source>
</evidence>
<dbReference type="Proteomes" id="UP000280406">
    <property type="component" value="Unassembled WGS sequence"/>
</dbReference>
<dbReference type="EMBL" id="LS483346">
    <property type="protein sequence ID" value="SQF33706.1"/>
    <property type="molecule type" value="Genomic_DNA"/>
</dbReference>
<accession>A0A2X3VND6</accession>
<dbReference type="PANTHER" id="PTHR30121">
    <property type="entry name" value="UNCHARACTERIZED PROTEIN YJGR-RELATED"/>
    <property type="match status" value="1"/>
</dbReference>
<dbReference type="SUPFAM" id="SSF52540">
    <property type="entry name" value="P-loop containing nucleoside triphosphate hydrolases"/>
    <property type="match status" value="1"/>
</dbReference>
<sequence>MILPKKNPLEKLSAPLKARQQRLKKEYKKTPSVQNSIYFKYQFENGIMNIEGNRWSQTYSLGDFPYNTASQSNKLGVIDSYGEGLNSLDAGDAFQLLVLNRRVDNETIKQVLYEPEKDKFDVYREEYNDIIQERFSVDEKNFKVEKYVTLTTEAYDQHLASNQLWDLGQSVENAFQKMEISFDKLNGIERLEIFNYLLRYSPYLPFDYKDIALSGLKSKDFISPNRIVFSEDFIRLDDKFAKVLYVRQYPEFLSDRMIKSICDTGVEFALTIHAEAQEPDKVAKEIANQQSLANRQRLKDQREAFKNGIDGSLGESQKAVETSQTTEKWKRITTSGGQKVFQGVIAVFYTADTKEELQLHTDKIKAAGRKVGVIFDDCYYYQEEALNTILPIGRAFLDVKKDFMRPFTTANVATQIPFTNVDLQSESPRALYYGQNQLSNNLITLDRKRDLNAANGLIIGSTGSGKGMTTKTEEVIPTLLRYLEDRLMVVDPEDEYSGIAENFGGQVINLSPKSSSHFNLLDLPKTDQVLYDNEDQEIDLIADKANLLMALFDSIMKEVTDDHTAIIDKVTRLVYKRYEEPTLVEWQEILEEQPEAAAKELAVRSEIYTRGSLNLFAHKTNVDIDNRFVVFNLKGLSKKLKPFALLVLQDFIWQQVLHYQGKQTIWLYWDELHWTFRSQTDATFFAELWARIRKYGAIVTGITQNPGTILAWEEGRNLMSNTEFFILLRMKPQDIEKLSDVTEIPEAMQRYIQRPKQKGSGLIIAGDTIVPFQNPIPKNTKLYKLAQTDA</sequence>
<proteinExistence type="predicted"/>
<organism evidence="2 3">
    <name type="scientific">Streptococcus sanguinis</name>
    <dbReference type="NCBI Taxonomy" id="1305"/>
    <lineage>
        <taxon>Bacteria</taxon>
        <taxon>Bacillati</taxon>
        <taxon>Bacillota</taxon>
        <taxon>Bacilli</taxon>
        <taxon>Lactobacillales</taxon>
        <taxon>Streptococcaceae</taxon>
        <taxon>Streptococcus</taxon>
    </lineage>
</organism>
<dbReference type="InterPro" id="IPR027417">
    <property type="entry name" value="P-loop_NTPase"/>
</dbReference>
<dbReference type="Gene3D" id="3.40.50.300">
    <property type="entry name" value="P-loop containing nucleotide triphosphate hydrolases"/>
    <property type="match status" value="1"/>
</dbReference>
<dbReference type="NCBIfam" id="NF045971">
    <property type="entry name" value="conju_CD1110"/>
    <property type="match status" value="1"/>
</dbReference>
<name>A0A2X3VND6_STRSA</name>
<dbReference type="RefSeq" id="WP_002926328.1">
    <property type="nucleotide sequence ID" value="NZ_CP071430.1"/>
</dbReference>
<evidence type="ECO:0000313" key="2">
    <source>
        <dbReference type="EMBL" id="SQF33706.1"/>
    </source>
</evidence>
<evidence type="ECO:0000313" key="4">
    <source>
        <dbReference type="Proteomes" id="UP000280406"/>
    </source>
</evidence>
<dbReference type="AlphaFoldDB" id="A0A2X3VND6"/>
<dbReference type="Proteomes" id="UP000249623">
    <property type="component" value="Chromosome 1"/>
</dbReference>